<dbReference type="Pfam" id="PF03796">
    <property type="entry name" value="DnaB_C"/>
    <property type="match status" value="1"/>
</dbReference>
<evidence type="ECO:0000256" key="14">
    <source>
        <dbReference type="ARBA" id="ARBA00048954"/>
    </source>
</evidence>
<dbReference type="InterPro" id="IPR004860">
    <property type="entry name" value="LAGLIDADG_dom"/>
</dbReference>
<dbReference type="Gene3D" id="3.40.50.300">
    <property type="entry name" value="P-loop containing nucleotide triphosphate hydrolases"/>
    <property type="match status" value="2"/>
</dbReference>
<evidence type="ECO:0000256" key="10">
    <source>
        <dbReference type="ARBA" id="ARBA00023000"/>
    </source>
</evidence>
<evidence type="ECO:0000256" key="1">
    <source>
        <dbReference type="ARBA" id="ARBA00008428"/>
    </source>
</evidence>
<evidence type="ECO:0000256" key="8">
    <source>
        <dbReference type="ARBA" id="ARBA00022813"/>
    </source>
</evidence>
<dbReference type="GO" id="GO:0006269">
    <property type="term" value="P:DNA replication, synthesis of primer"/>
    <property type="evidence" value="ECO:0007669"/>
    <property type="project" value="UniProtKB-UniRule"/>
</dbReference>
<evidence type="ECO:0000256" key="4">
    <source>
        <dbReference type="ARBA" id="ARBA00022737"/>
    </source>
</evidence>
<dbReference type="PRINTS" id="PR00379">
    <property type="entry name" value="INTEIN"/>
</dbReference>
<dbReference type="InterPro" id="IPR003587">
    <property type="entry name" value="Hint_dom_N"/>
</dbReference>
<dbReference type="SUPFAM" id="SSF51294">
    <property type="entry name" value="Hedgehog/intein (Hint) domain"/>
    <property type="match status" value="1"/>
</dbReference>
<dbReference type="Gene3D" id="1.10.860.10">
    <property type="entry name" value="DNAb Helicase, Chain A"/>
    <property type="match status" value="1"/>
</dbReference>
<dbReference type="InterPro" id="IPR007694">
    <property type="entry name" value="DNA_helicase_DnaB-like_C"/>
</dbReference>
<comment type="catalytic activity">
    <reaction evidence="14 16">
        <text>ATP + H2O = ADP + phosphate + H(+)</text>
        <dbReference type="Rhea" id="RHEA:13065"/>
        <dbReference type="ChEBI" id="CHEBI:15377"/>
        <dbReference type="ChEBI" id="CHEBI:15378"/>
        <dbReference type="ChEBI" id="CHEBI:30616"/>
        <dbReference type="ChEBI" id="CHEBI:43474"/>
        <dbReference type="ChEBI" id="CHEBI:456216"/>
        <dbReference type="EC" id="5.6.2.3"/>
    </reaction>
</comment>
<keyword evidence="8" id="KW-0068">Autocatalytic cleavage</keyword>
<evidence type="ECO:0000256" key="7">
    <source>
        <dbReference type="ARBA" id="ARBA00022806"/>
    </source>
</evidence>
<dbReference type="FunFam" id="1.10.860.10:FF:000001">
    <property type="entry name" value="Replicative DNA helicase"/>
    <property type="match status" value="1"/>
</dbReference>
<name>A0A8J3IFP1_9CHLR</name>
<dbReference type="InterPro" id="IPR036844">
    <property type="entry name" value="Hint_dom_sf"/>
</dbReference>
<dbReference type="SUPFAM" id="SSF55608">
    <property type="entry name" value="Homing endonucleases"/>
    <property type="match status" value="1"/>
</dbReference>
<dbReference type="Gene3D" id="3.10.28.10">
    <property type="entry name" value="Homing endonucleases"/>
    <property type="match status" value="1"/>
</dbReference>
<dbReference type="InterPro" id="IPR007693">
    <property type="entry name" value="DNA_helicase_DnaB-like_N"/>
</dbReference>
<dbReference type="Pfam" id="PF14890">
    <property type="entry name" value="Intein_splicing"/>
    <property type="match status" value="1"/>
</dbReference>
<dbReference type="SUPFAM" id="SSF48024">
    <property type="entry name" value="N-terminal domain of DnaB helicase"/>
    <property type="match status" value="1"/>
</dbReference>
<dbReference type="NCBIfam" id="TIGR01443">
    <property type="entry name" value="intein_Cterm"/>
    <property type="match status" value="1"/>
</dbReference>
<evidence type="ECO:0000256" key="15">
    <source>
        <dbReference type="NCBIfam" id="TIGR00665"/>
    </source>
</evidence>
<dbReference type="GO" id="GO:0016539">
    <property type="term" value="P:intein-mediated protein splicing"/>
    <property type="evidence" value="ECO:0007669"/>
    <property type="project" value="InterPro"/>
</dbReference>
<evidence type="ECO:0000259" key="17">
    <source>
        <dbReference type="PROSITE" id="PS50819"/>
    </source>
</evidence>
<dbReference type="InterPro" id="IPR016136">
    <property type="entry name" value="DNA_helicase_N/primase_C"/>
</dbReference>
<dbReference type="GO" id="GO:0043139">
    <property type="term" value="F:5'-3' DNA helicase activity"/>
    <property type="evidence" value="ECO:0007669"/>
    <property type="project" value="UniProtKB-EC"/>
</dbReference>
<dbReference type="InterPro" id="IPR006141">
    <property type="entry name" value="Intein_N"/>
</dbReference>
<dbReference type="PROSITE" id="PS50819">
    <property type="entry name" value="INTEIN_ENDONUCLEASE"/>
    <property type="match status" value="1"/>
</dbReference>
<keyword evidence="7 16" id="KW-0347">Helicase</keyword>
<dbReference type="PROSITE" id="PS50817">
    <property type="entry name" value="INTEIN_N_TER"/>
    <property type="match status" value="1"/>
</dbReference>
<dbReference type="EMBL" id="BNJK01000001">
    <property type="protein sequence ID" value="GHO94499.1"/>
    <property type="molecule type" value="Genomic_DNA"/>
</dbReference>
<evidence type="ECO:0000256" key="6">
    <source>
        <dbReference type="ARBA" id="ARBA00022801"/>
    </source>
</evidence>
<dbReference type="InterPro" id="IPR003586">
    <property type="entry name" value="Hint_dom_C"/>
</dbReference>
<dbReference type="PROSITE" id="PS51199">
    <property type="entry name" value="SF4_HELICASE"/>
    <property type="match status" value="2"/>
</dbReference>
<comment type="function">
    <text evidence="16">The main replicative DNA helicase, it participates in initiation and elongation during chromosome replication. Travels ahead of the DNA replisome, separating dsDNA into templates for DNA synthesis. A processive ATP-dependent 5'-3' DNA helicase it has DNA-dependent ATPase activity.</text>
</comment>
<dbReference type="InterPro" id="IPR036185">
    <property type="entry name" value="DNA_heli_DnaB-like_N_sf"/>
</dbReference>
<dbReference type="NCBIfam" id="NF005852">
    <property type="entry name" value="PRK07773.1"/>
    <property type="match status" value="1"/>
</dbReference>
<dbReference type="GO" id="GO:0016787">
    <property type="term" value="F:hydrolase activity"/>
    <property type="evidence" value="ECO:0007669"/>
    <property type="project" value="UniProtKB-KW"/>
</dbReference>
<evidence type="ECO:0000256" key="5">
    <source>
        <dbReference type="ARBA" id="ARBA00022741"/>
    </source>
</evidence>
<evidence type="ECO:0000256" key="3">
    <source>
        <dbReference type="ARBA" id="ARBA00022705"/>
    </source>
</evidence>
<dbReference type="PANTHER" id="PTHR30153:SF2">
    <property type="entry name" value="REPLICATIVE DNA HELICASE"/>
    <property type="match status" value="1"/>
</dbReference>
<comment type="similarity">
    <text evidence="1 16">Belongs to the helicase family. DnaB subfamily.</text>
</comment>
<evidence type="ECO:0000256" key="12">
    <source>
        <dbReference type="ARBA" id="ARBA00023235"/>
    </source>
</evidence>
<dbReference type="PANTHER" id="PTHR30153">
    <property type="entry name" value="REPLICATIVE DNA HELICASE DNAB"/>
    <property type="match status" value="1"/>
</dbReference>
<evidence type="ECO:0000313" key="19">
    <source>
        <dbReference type="EMBL" id="GHO94499.1"/>
    </source>
</evidence>
<evidence type="ECO:0000256" key="2">
    <source>
        <dbReference type="ARBA" id="ARBA00022515"/>
    </source>
</evidence>
<feature type="domain" description="SF4 helicase" evidence="18">
    <location>
        <begin position="811"/>
        <end position="871"/>
    </location>
</feature>
<evidence type="ECO:0000313" key="20">
    <source>
        <dbReference type="Proteomes" id="UP000597444"/>
    </source>
</evidence>
<dbReference type="GO" id="GO:0004519">
    <property type="term" value="F:endonuclease activity"/>
    <property type="evidence" value="ECO:0007669"/>
    <property type="project" value="InterPro"/>
</dbReference>
<keyword evidence="5 16" id="KW-0547">Nucleotide-binding</keyword>
<dbReference type="PROSITE" id="PS50818">
    <property type="entry name" value="INTEIN_C_TER"/>
    <property type="match status" value="1"/>
</dbReference>
<dbReference type="InterPro" id="IPR006142">
    <property type="entry name" value="INTEIN"/>
</dbReference>
<keyword evidence="20" id="KW-1185">Reference proteome</keyword>
<dbReference type="GO" id="GO:1990077">
    <property type="term" value="C:primosome complex"/>
    <property type="evidence" value="ECO:0007669"/>
    <property type="project" value="UniProtKB-UniRule"/>
</dbReference>
<keyword evidence="3 16" id="KW-0235">DNA replication</keyword>
<dbReference type="AlphaFoldDB" id="A0A8J3IFP1"/>
<dbReference type="SMART" id="SM00306">
    <property type="entry name" value="HintN"/>
    <property type="match status" value="1"/>
</dbReference>
<keyword evidence="6 16" id="KW-0378">Hydrolase</keyword>
<dbReference type="SUPFAM" id="SSF52540">
    <property type="entry name" value="P-loop containing nucleoside triphosphate hydrolases"/>
    <property type="match status" value="1"/>
</dbReference>
<dbReference type="InterPro" id="IPR007692">
    <property type="entry name" value="DNA_helicase_DnaB"/>
</dbReference>
<keyword evidence="11 16" id="KW-0238">DNA-binding</keyword>
<evidence type="ECO:0000256" key="9">
    <source>
        <dbReference type="ARBA" id="ARBA00022840"/>
    </source>
</evidence>
<dbReference type="RefSeq" id="WP_220205234.1">
    <property type="nucleotide sequence ID" value="NZ_BNJK01000001.1"/>
</dbReference>
<reference evidence="19" key="1">
    <citation type="submission" date="2020-10" db="EMBL/GenBank/DDBJ databases">
        <title>Taxonomic study of unclassified bacteria belonging to the class Ktedonobacteria.</title>
        <authorList>
            <person name="Yabe S."/>
            <person name="Wang C.M."/>
            <person name="Zheng Y."/>
            <person name="Sakai Y."/>
            <person name="Cavaletti L."/>
            <person name="Monciardini P."/>
            <person name="Donadio S."/>
        </authorList>
    </citation>
    <scope>NUCLEOTIDE SEQUENCE</scope>
    <source>
        <strain evidence="19">ID150040</strain>
    </source>
</reference>
<dbReference type="Gene3D" id="2.170.16.10">
    <property type="entry name" value="Hedgehog/Intein (Hint) domain"/>
    <property type="match status" value="2"/>
</dbReference>
<dbReference type="NCBIfam" id="TIGR00665">
    <property type="entry name" value="DnaB"/>
    <property type="match status" value="1"/>
</dbReference>
<sequence length="875" mass="98366">MEKLLPQNIEAECGVLGSIIIDPEAINQVADFLHAEDFYRDAHRTIFEAVLHLYEQHEPADFITICDELARHNKLDQVGGAGYITSLINQVPTSGNVEHYGRIVERTAILRRLIHAAGQIAAVAYEENDAEVALDKAEQFIFEISQNHARSDFSALRDLVSDYMDKLEALHERRGSIVGVPTGFTDLDRLTGGLQRSDLIILAARPAVGKTSFALSLAHNATIKHNRSVAVFSLEMSKEQLLQRFLSMDANVDQQRLRTGWIEDDEWERIVTSMGRLSEANIWIDDTAGISTMEMRSKARRLVAEHGVDMIIVDYLQLMQSDMGGKRNENRVQEVSEISRSLKGLARELNVPVLALAQLSRTVESRQSKVPQLSDLRESGCLAAETPVYLPDEGVYRPIAELVGKSGFRVLALNTTTWQLEPSEVSNAFSTGHKPVYKLTTRLGRSIRATANHKFLTIHGWQRLDELIQNERIALPRRLSDFIQENTMSNEELALLGHLIGDGCTLPTHAIQYTTNDETLAEIVAELAVKVFGDKVVPRIQKEREWYQVYLAAGYNLTHDTRNPVSKWLHDLGIFGLRSYEKRIPDQVFAQPAASIAIFLRHLWSTDGCIHLNHEKDHYASIYYASSSRLLAQQVQSLLLRLHINATLSQHAQSSKGRDQYHVTISGKAEMESFLNQVGGLGKNKTLHQQAIVEYLAQRSANTNRDVIPHEVWRLFAVPSMQVVDLTTRQMQAAMGSAYCGASLYKRNLSRERTAKLASVVACSQLAQLALSDVYWDEIISIEPDGEVEVYDLTVEKLHNFVAGDIILHNSIEQDSDIVMFIYRDEVYNPDTERKNIADIIVAKHRNGPVGEISLFFQSSQTRFSDLEVSPPAEE</sequence>
<keyword evidence="9 16" id="KW-0067">ATP-binding</keyword>
<evidence type="ECO:0000256" key="16">
    <source>
        <dbReference type="RuleBase" id="RU362085"/>
    </source>
</evidence>
<dbReference type="GO" id="GO:0005524">
    <property type="term" value="F:ATP binding"/>
    <property type="evidence" value="ECO:0007669"/>
    <property type="project" value="UniProtKB-UniRule"/>
</dbReference>
<feature type="domain" description="DOD-type homing endonuclease" evidence="17">
    <location>
        <begin position="495"/>
        <end position="644"/>
    </location>
</feature>
<dbReference type="Pfam" id="PF14528">
    <property type="entry name" value="LAGLIDADG_3"/>
    <property type="match status" value="1"/>
</dbReference>
<evidence type="ECO:0000259" key="18">
    <source>
        <dbReference type="PROSITE" id="PS51199"/>
    </source>
</evidence>
<feature type="domain" description="SF4 helicase" evidence="18">
    <location>
        <begin position="173"/>
        <end position="380"/>
    </location>
</feature>
<dbReference type="SMART" id="SM00305">
    <property type="entry name" value="HintC"/>
    <property type="match status" value="1"/>
</dbReference>
<dbReference type="InterPro" id="IPR027417">
    <property type="entry name" value="P-loop_NTPase"/>
</dbReference>
<dbReference type="EC" id="5.6.2.3" evidence="15 16"/>
<keyword evidence="4" id="KW-0677">Repeat</keyword>
<protein>
    <recommendedName>
        <fullName evidence="15 16">Replicative DNA helicase</fullName>
        <ecNumber evidence="15 16">5.6.2.3</ecNumber>
    </recommendedName>
</protein>
<evidence type="ECO:0000256" key="11">
    <source>
        <dbReference type="ARBA" id="ARBA00023125"/>
    </source>
</evidence>
<comment type="function">
    <text evidence="13 16">The intein is an endonuclease.</text>
</comment>
<accession>A0A8J3IFP1</accession>
<dbReference type="InterPro" id="IPR030934">
    <property type="entry name" value="Intein_C"/>
</dbReference>
<dbReference type="GO" id="GO:0005829">
    <property type="term" value="C:cytosol"/>
    <property type="evidence" value="ECO:0007669"/>
    <property type="project" value="TreeGrafter"/>
</dbReference>
<dbReference type="InterPro" id="IPR004042">
    <property type="entry name" value="Intein_endonuc_central"/>
</dbReference>
<dbReference type="Proteomes" id="UP000597444">
    <property type="component" value="Unassembled WGS sequence"/>
</dbReference>
<evidence type="ECO:0000256" key="13">
    <source>
        <dbReference type="ARBA" id="ARBA00044940"/>
    </source>
</evidence>
<keyword evidence="10" id="KW-0651">Protein splicing</keyword>
<dbReference type="Pfam" id="PF00772">
    <property type="entry name" value="DnaB"/>
    <property type="match status" value="1"/>
</dbReference>
<dbReference type="CDD" id="cd00081">
    <property type="entry name" value="Hint"/>
    <property type="match status" value="2"/>
</dbReference>
<dbReference type="CDD" id="cd00984">
    <property type="entry name" value="DnaB_C"/>
    <property type="match status" value="1"/>
</dbReference>
<proteinExistence type="inferred from homology"/>
<organism evidence="19 20">
    <name type="scientific">Reticulibacter mediterranei</name>
    <dbReference type="NCBI Taxonomy" id="2778369"/>
    <lineage>
        <taxon>Bacteria</taxon>
        <taxon>Bacillati</taxon>
        <taxon>Chloroflexota</taxon>
        <taxon>Ktedonobacteria</taxon>
        <taxon>Ktedonobacterales</taxon>
        <taxon>Reticulibacteraceae</taxon>
        <taxon>Reticulibacter</taxon>
    </lineage>
</organism>
<dbReference type="InterPro" id="IPR027434">
    <property type="entry name" value="Homing_endonucl"/>
</dbReference>
<comment type="caution">
    <text evidence="19">The sequence shown here is derived from an EMBL/GenBank/DDBJ whole genome shotgun (WGS) entry which is preliminary data.</text>
</comment>
<keyword evidence="2 16" id="KW-0639">Primosome</keyword>
<dbReference type="NCBIfam" id="TIGR01445">
    <property type="entry name" value="intein_Nterm"/>
    <property type="match status" value="1"/>
</dbReference>
<dbReference type="GO" id="GO:0003677">
    <property type="term" value="F:DNA binding"/>
    <property type="evidence" value="ECO:0007669"/>
    <property type="project" value="UniProtKB-UniRule"/>
</dbReference>
<gene>
    <name evidence="19" type="primary">dnaB_1</name>
    <name evidence="19" type="ORF">KSF_045470</name>
</gene>
<keyword evidence="12" id="KW-0413">Isomerase</keyword>